<dbReference type="EMBL" id="HBIP01005730">
    <property type="protein sequence ID" value="CAE0487824.1"/>
    <property type="molecule type" value="Transcribed_RNA"/>
</dbReference>
<feature type="transmembrane region" description="Helical" evidence="2">
    <location>
        <begin position="759"/>
        <end position="779"/>
    </location>
</feature>
<organism evidence="3">
    <name type="scientific">Dunaliella tertiolecta</name>
    <name type="common">Green alga</name>
    <dbReference type="NCBI Taxonomy" id="3047"/>
    <lineage>
        <taxon>Eukaryota</taxon>
        <taxon>Viridiplantae</taxon>
        <taxon>Chlorophyta</taxon>
        <taxon>core chlorophytes</taxon>
        <taxon>Chlorophyceae</taxon>
        <taxon>CS clade</taxon>
        <taxon>Chlamydomonadales</taxon>
        <taxon>Dunaliellaceae</taxon>
        <taxon>Dunaliella</taxon>
    </lineage>
</organism>
<reference evidence="3" key="1">
    <citation type="submission" date="2021-01" db="EMBL/GenBank/DDBJ databases">
        <authorList>
            <person name="Corre E."/>
            <person name="Pelletier E."/>
            <person name="Niang G."/>
            <person name="Scheremetjew M."/>
            <person name="Finn R."/>
            <person name="Kale V."/>
            <person name="Holt S."/>
            <person name="Cochrane G."/>
            <person name="Meng A."/>
            <person name="Brown T."/>
            <person name="Cohen L."/>
        </authorList>
    </citation>
    <scope>NUCLEOTIDE SEQUENCE</scope>
    <source>
        <strain evidence="3">CCMP1320</strain>
    </source>
</reference>
<feature type="compositionally biased region" description="Low complexity" evidence="1">
    <location>
        <begin position="803"/>
        <end position="839"/>
    </location>
</feature>
<gene>
    <name evidence="3" type="ORF">DTER00134_LOCUS2874</name>
</gene>
<feature type="transmembrane region" description="Helical" evidence="2">
    <location>
        <begin position="595"/>
        <end position="616"/>
    </location>
</feature>
<dbReference type="AlphaFoldDB" id="A0A7S3QNT2"/>
<feature type="region of interest" description="Disordered" evidence="1">
    <location>
        <begin position="972"/>
        <end position="1004"/>
    </location>
</feature>
<feature type="compositionally biased region" description="Gly residues" evidence="1">
    <location>
        <begin position="1"/>
        <end position="12"/>
    </location>
</feature>
<accession>A0A7S3QNT2</accession>
<evidence type="ECO:0000256" key="2">
    <source>
        <dbReference type="SAM" id="Phobius"/>
    </source>
</evidence>
<evidence type="ECO:0000256" key="1">
    <source>
        <dbReference type="SAM" id="MobiDB-lite"/>
    </source>
</evidence>
<protein>
    <submittedName>
        <fullName evidence="3">Uncharacterized protein</fullName>
    </submittedName>
</protein>
<keyword evidence="2" id="KW-0472">Membrane</keyword>
<evidence type="ECO:0000313" key="3">
    <source>
        <dbReference type="EMBL" id="CAE0487824.1"/>
    </source>
</evidence>
<feature type="region of interest" description="Disordered" evidence="1">
    <location>
        <begin position="1"/>
        <end position="20"/>
    </location>
</feature>
<feature type="transmembrane region" description="Helical" evidence="2">
    <location>
        <begin position="717"/>
        <end position="739"/>
    </location>
</feature>
<feature type="compositionally biased region" description="Polar residues" evidence="1">
    <location>
        <begin position="379"/>
        <end position="393"/>
    </location>
</feature>
<name>A0A7S3QNT2_DUNTE</name>
<sequence>MSPGVGKGGKQEGIGDWARTSPEQCRVYPSTLGVLLPKPGTRGQHPTILSIHVLVRLPAHARLSGWSQEESALSGGGAPDKGLAGLACMSELRLVAYAFGRRLTTRAKEQKEQIVELEQGPRPGKFAMEPLAEKLCKVDITVPSDLASSHSTPCPLNLELWEHDSLLGDSCMLLVPASMPSVAAEVRSLPCGCDGNQDVEEFVADLGRWQRSHQHMATAKSAGVPVGKDTLGGWEAGALLTRQAVVRGLPAVATLLVETLMALPHPSPHPFTHLARAHTHISSGAAADDTAALGGLLHLALLSPCSTTMLWTVLDWGRQWSGEGDSSTEGADFAWNWGEQNAAGDTPLRLLEQLPKGAAVLQLLLEDPEQGPSVKAASQHASRGNGTSLTQAGNSSHLAAASTCPDTTTTTKQLLTLSTGVFQRLQGAFSNSLAHALTLHGSNEPEEAEFRGWVRTQSTPLAKLCFLFNVVHLCTLLLRAVLHKQLHTDIPCLAALLVPYAVAAVASNEAPQTAELLVVLVMLGRLCATLLLSFQLVPIPTSFATVLRLRTEALLEVMVINTMEYVRLSWLLLLRMVLLAGYGLFYRLYGLPYPWLQALGVHAASFLVSCAVDARYRYLFAKRRHKEGTQYEAAPLAGPLATPPAEGAAGTAASATTAQGAAMPAGGEVLEAKGQQKKLPADADEQTGAKNALLQAKPQKPLQASLGSAILACMGKVVLEVINLAFTPLPCVLVAVHLVCEVPVYLKAGHTLPMALFKALSFGLLLWAPPCVLLHTNWWRPLQQLKGRVLQAKAALGAEPQHAPSVTSPTSPSAAGATAAASAAANTEGASQQQQAGSVAEGGNGAGGEQDQPNKLVVVPLYKISDFAAVDNTEESVRSQESNVRSQLEHINQMVQQKHVYTSRFRRYKVDLKIPGQVDHSLLPADALPQIVSLLSERDFTQRITGTAVRHGCIIVSLHMCQEMEQQELLSQQQGHGTAAAAAAAAMQQQQQQQQQRGGPPRPS</sequence>
<feature type="transmembrane region" description="Helical" evidence="2">
    <location>
        <begin position="519"/>
        <end position="547"/>
    </location>
</feature>
<keyword evidence="2" id="KW-0812">Transmembrane</keyword>
<feature type="transmembrane region" description="Helical" evidence="2">
    <location>
        <begin position="568"/>
        <end position="589"/>
    </location>
</feature>
<feature type="region of interest" description="Disordered" evidence="1">
    <location>
        <begin position="371"/>
        <end position="393"/>
    </location>
</feature>
<proteinExistence type="predicted"/>
<keyword evidence="2" id="KW-1133">Transmembrane helix</keyword>
<feature type="region of interest" description="Disordered" evidence="1">
    <location>
        <begin position="800"/>
        <end position="852"/>
    </location>
</feature>